<comment type="caution">
    <text evidence="1">The sequence shown here is derived from an EMBL/GenBank/DDBJ whole genome shotgun (WGS) entry which is preliminary data.</text>
</comment>
<accession>A0A645JHZ7</accession>
<evidence type="ECO:0000313" key="1">
    <source>
        <dbReference type="EMBL" id="MPN62730.1"/>
    </source>
</evidence>
<organism evidence="1">
    <name type="scientific">bioreactor metagenome</name>
    <dbReference type="NCBI Taxonomy" id="1076179"/>
    <lineage>
        <taxon>unclassified sequences</taxon>
        <taxon>metagenomes</taxon>
        <taxon>ecological metagenomes</taxon>
    </lineage>
</organism>
<dbReference type="EMBL" id="VSSQ01141180">
    <property type="protein sequence ID" value="MPN62730.1"/>
    <property type="molecule type" value="Genomic_DNA"/>
</dbReference>
<proteinExistence type="predicted"/>
<gene>
    <name evidence="1" type="ORF">SDC9_210483</name>
</gene>
<reference evidence="1" key="1">
    <citation type="submission" date="2019-08" db="EMBL/GenBank/DDBJ databases">
        <authorList>
            <person name="Kucharzyk K."/>
            <person name="Murdoch R.W."/>
            <person name="Higgins S."/>
            <person name="Loffler F."/>
        </authorList>
    </citation>
    <scope>NUCLEOTIDE SEQUENCE</scope>
</reference>
<dbReference type="AlphaFoldDB" id="A0A645JHZ7"/>
<sequence length="88" mass="9194">MPDGSKVTALVNAADSAEGRLTGLNYSVWVNEIASAGNTLEALRTTVLASTQFAAKAEFDFAKIGIAAMQTTVDGVPQRSVIVIFYAA</sequence>
<name>A0A645JHZ7_9ZZZZ</name>
<protein>
    <submittedName>
        <fullName evidence="1">Uncharacterized protein</fullName>
    </submittedName>
</protein>